<dbReference type="PANTHER" id="PTHR14340:SF9">
    <property type="entry name" value="FIBRONECTIN TYPE-III DOMAIN-CONTAINING PROTEIN"/>
    <property type="match status" value="1"/>
</dbReference>
<dbReference type="OrthoDB" id="10029006at2759"/>
<dbReference type="SMART" id="SM00409">
    <property type="entry name" value="IG"/>
    <property type="match status" value="2"/>
</dbReference>
<keyword evidence="4" id="KW-1133">Transmembrane helix</keyword>
<keyword evidence="4" id="KW-0472">Membrane</keyword>
<dbReference type="InterPro" id="IPR003599">
    <property type="entry name" value="Ig_sub"/>
</dbReference>
<name>A0A2B4RAR7_STYPI</name>
<evidence type="ECO:0000256" key="2">
    <source>
        <dbReference type="ARBA" id="ARBA00023319"/>
    </source>
</evidence>
<feature type="compositionally biased region" description="Polar residues" evidence="3">
    <location>
        <begin position="220"/>
        <end position="238"/>
    </location>
</feature>
<keyword evidence="2" id="KW-0393">Immunoglobulin domain</keyword>
<dbReference type="Pfam" id="PF13927">
    <property type="entry name" value="Ig_3"/>
    <property type="match status" value="1"/>
</dbReference>
<comment type="caution">
    <text evidence="6">The sequence shown here is derived from an EMBL/GenBank/DDBJ whole genome shotgun (WGS) entry which is preliminary data.</text>
</comment>
<evidence type="ECO:0000256" key="3">
    <source>
        <dbReference type="SAM" id="MobiDB-lite"/>
    </source>
</evidence>
<feature type="domain" description="Ig-like" evidence="5">
    <location>
        <begin position="129"/>
        <end position="215"/>
    </location>
</feature>
<feature type="domain" description="Ig-like" evidence="5">
    <location>
        <begin position="16"/>
        <end position="123"/>
    </location>
</feature>
<dbReference type="InterPro" id="IPR003598">
    <property type="entry name" value="Ig_sub2"/>
</dbReference>
<keyword evidence="4" id="KW-0812">Transmembrane</keyword>
<dbReference type="FunFam" id="2.60.40.10:FF:000032">
    <property type="entry name" value="palladin isoform X1"/>
    <property type="match status" value="1"/>
</dbReference>
<dbReference type="InterPro" id="IPR007110">
    <property type="entry name" value="Ig-like_dom"/>
</dbReference>
<keyword evidence="1" id="KW-1015">Disulfide bond</keyword>
<dbReference type="Proteomes" id="UP000225706">
    <property type="component" value="Unassembled WGS sequence"/>
</dbReference>
<dbReference type="PROSITE" id="PS50835">
    <property type="entry name" value="IG_LIKE"/>
    <property type="match status" value="2"/>
</dbReference>
<dbReference type="AlphaFoldDB" id="A0A2B4RAR7"/>
<dbReference type="InterPro" id="IPR036179">
    <property type="entry name" value="Ig-like_dom_sf"/>
</dbReference>
<keyword evidence="7" id="KW-1185">Reference proteome</keyword>
<protein>
    <submittedName>
        <fullName evidence="6">Immunoglobulin superfamily member 10</fullName>
    </submittedName>
</protein>
<evidence type="ECO:0000256" key="1">
    <source>
        <dbReference type="ARBA" id="ARBA00023157"/>
    </source>
</evidence>
<proteinExistence type="predicted"/>
<accession>A0A2B4RAR7</accession>
<feature type="transmembrane region" description="Helical" evidence="4">
    <location>
        <begin position="254"/>
        <end position="275"/>
    </location>
</feature>
<sequence length="296" mass="33236">MIIFYSYLTGAVIEIPTNSARRVTARIYQRVFLECSVFSDQEGVTDIDWYRCSTNDCDGKWNKNWIAQVQNMRNTDVVNSSFEVYTNGTLVIERVLPVDDEKLFICVAHRKHVERKQSNTIISVAKEKPQLILESSTTLHVMEGKDLHLNARVQGYPFPRVTWSHHGHLLKDTSNVHSETSLKIPNVKVSERGLYTCYAENPFGNDSLIVNVRVEDQPLTTTTESDQPVTAATESDQPVTAATESGGSSSTGGFIAAIVFAVLLSVVLIIFCLPIKYRRAIIVQLKGLLRRCVSRR</sequence>
<evidence type="ECO:0000313" key="6">
    <source>
        <dbReference type="EMBL" id="PFX15434.1"/>
    </source>
</evidence>
<evidence type="ECO:0000256" key="4">
    <source>
        <dbReference type="SAM" id="Phobius"/>
    </source>
</evidence>
<evidence type="ECO:0000313" key="7">
    <source>
        <dbReference type="Proteomes" id="UP000225706"/>
    </source>
</evidence>
<dbReference type="EMBL" id="LSMT01000649">
    <property type="protein sequence ID" value="PFX15434.1"/>
    <property type="molecule type" value="Genomic_DNA"/>
</dbReference>
<feature type="region of interest" description="Disordered" evidence="3">
    <location>
        <begin position="220"/>
        <end position="248"/>
    </location>
</feature>
<dbReference type="PANTHER" id="PTHR14340">
    <property type="entry name" value="MICROFIBRIL-ASSOCIATED GLYCOPROTEIN 3"/>
    <property type="match status" value="1"/>
</dbReference>
<dbReference type="SMART" id="SM00408">
    <property type="entry name" value="IGc2"/>
    <property type="match status" value="1"/>
</dbReference>
<reference evidence="7" key="1">
    <citation type="journal article" date="2017" name="bioRxiv">
        <title>Comparative analysis of the genomes of Stylophora pistillata and Acropora digitifera provides evidence for extensive differences between species of corals.</title>
        <authorList>
            <person name="Voolstra C.R."/>
            <person name="Li Y."/>
            <person name="Liew Y.J."/>
            <person name="Baumgarten S."/>
            <person name="Zoccola D."/>
            <person name="Flot J.-F."/>
            <person name="Tambutte S."/>
            <person name="Allemand D."/>
            <person name="Aranda M."/>
        </authorList>
    </citation>
    <scope>NUCLEOTIDE SEQUENCE [LARGE SCALE GENOMIC DNA]</scope>
</reference>
<evidence type="ECO:0000259" key="5">
    <source>
        <dbReference type="PROSITE" id="PS50835"/>
    </source>
</evidence>
<gene>
    <name evidence="6" type="primary">IGSF10</name>
    <name evidence="6" type="ORF">AWC38_SpisGene20341</name>
</gene>
<dbReference type="Gene3D" id="2.60.40.10">
    <property type="entry name" value="Immunoglobulins"/>
    <property type="match status" value="2"/>
</dbReference>
<dbReference type="InterPro" id="IPR013783">
    <property type="entry name" value="Ig-like_fold"/>
</dbReference>
<dbReference type="SUPFAM" id="SSF48726">
    <property type="entry name" value="Immunoglobulin"/>
    <property type="match status" value="2"/>
</dbReference>
<dbReference type="STRING" id="50429.A0A2B4RAR7"/>
<organism evidence="6 7">
    <name type="scientific">Stylophora pistillata</name>
    <name type="common">Smooth cauliflower coral</name>
    <dbReference type="NCBI Taxonomy" id="50429"/>
    <lineage>
        <taxon>Eukaryota</taxon>
        <taxon>Metazoa</taxon>
        <taxon>Cnidaria</taxon>
        <taxon>Anthozoa</taxon>
        <taxon>Hexacorallia</taxon>
        <taxon>Scleractinia</taxon>
        <taxon>Astrocoeniina</taxon>
        <taxon>Pocilloporidae</taxon>
        <taxon>Stylophora</taxon>
    </lineage>
</organism>